<gene>
    <name evidence="1" type="ORF">O181_096159</name>
</gene>
<proteinExistence type="predicted"/>
<accession>A0A9Q3PCE8</accession>
<organism evidence="1 2">
    <name type="scientific">Austropuccinia psidii MF-1</name>
    <dbReference type="NCBI Taxonomy" id="1389203"/>
    <lineage>
        <taxon>Eukaryota</taxon>
        <taxon>Fungi</taxon>
        <taxon>Dikarya</taxon>
        <taxon>Basidiomycota</taxon>
        <taxon>Pucciniomycotina</taxon>
        <taxon>Pucciniomycetes</taxon>
        <taxon>Pucciniales</taxon>
        <taxon>Sphaerophragmiaceae</taxon>
        <taxon>Austropuccinia</taxon>
    </lineage>
</organism>
<dbReference type="EMBL" id="AVOT02063915">
    <property type="protein sequence ID" value="MBW0556444.1"/>
    <property type="molecule type" value="Genomic_DNA"/>
</dbReference>
<dbReference type="AlphaFoldDB" id="A0A9Q3PCE8"/>
<protein>
    <submittedName>
        <fullName evidence="1">Uncharacterized protein</fullName>
    </submittedName>
</protein>
<keyword evidence="2" id="KW-1185">Reference proteome</keyword>
<sequence length="102" mass="11465">MLVSFILETLFHFITNILNPSHPNQSFTPSTSDPNQLVRSDCLSSNISNKISFNLPLTQSSSVSSNDSPSQSHWLGKALSFLQSTIQYQFSKLYQMLRQAQP</sequence>
<comment type="caution">
    <text evidence="1">The sequence shown here is derived from an EMBL/GenBank/DDBJ whole genome shotgun (WGS) entry which is preliminary data.</text>
</comment>
<evidence type="ECO:0000313" key="2">
    <source>
        <dbReference type="Proteomes" id="UP000765509"/>
    </source>
</evidence>
<reference evidence="1" key="1">
    <citation type="submission" date="2021-03" db="EMBL/GenBank/DDBJ databases">
        <title>Draft genome sequence of rust myrtle Austropuccinia psidii MF-1, a brazilian biotype.</title>
        <authorList>
            <person name="Quecine M.C."/>
            <person name="Pachon D.M.R."/>
            <person name="Bonatelli M.L."/>
            <person name="Correr F.H."/>
            <person name="Franceschini L.M."/>
            <person name="Leite T.F."/>
            <person name="Margarido G.R.A."/>
            <person name="Almeida C.A."/>
            <person name="Ferrarezi J.A."/>
            <person name="Labate C.A."/>
        </authorList>
    </citation>
    <scope>NUCLEOTIDE SEQUENCE</scope>
    <source>
        <strain evidence="1">MF-1</strain>
    </source>
</reference>
<evidence type="ECO:0000313" key="1">
    <source>
        <dbReference type="EMBL" id="MBW0556444.1"/>
    </source>
</evidence>
<name>A0A9Q3PCE8_9BASI</name>
<dbReference type="Proteomes" id="UP000765509">
    <property type="component" value="Unassembled WGS sequence"/>
</dbReference>